<dbReference type="Gene3D" id="1.10.10.60">
    <property type="entry name" value="Homeodomain-like"/>
    <property type="match status" value="1"/>
</dbReference>
<evidence type="ECO:0000313" key="7">
    <source>
        <dbReference type="Proteomes" id="UP000315400"/>
    </source>
</evidence>
<keyword evidence="2 4" id="KW-0238">DNA-binding</keyword>
<dbReference type="InterPro" id="IPR036271">
    <property type="entry name" value="Tet_transcr_reg_TetR-rel_C_sf"/>
</dbReference>
<dbReference type="Gene3D" id="1.10.357.10">
    <property type="entry name" value="Tetracycline Repressor, domain 2"/>
    <property type="match status" value="1"/>
</dbReference>
<evidence type="ECO:0000259" key="5">
    <source>
        <dbReference type="PROSITE" id="PS50977"/>
    </source>
</evidence>
<dbReference type="PANTHER" id="PTHR30055:SF146">
    <property type="entry name" value="HTH-TYPE TRANSCRIPTIONAL DUAL REGULATOR CECR"/>
    <property type="match status" value="1"/>
</dbReference>
<keyword evidence="3" id="KW-0804">Transcription</keyword>
<dbReference type="InterPro" id="IPR009057">
    <property type="entry name" value="Homeodomain-like_sf"/>
</dbReference>
<feature type="DNA-binding region" description="H-T-H motif" evidence="4">
    <location>
        <begin position="40"/>
        <end position="59"/>
    </location>
</feature>
<evidence type="ECO:0000313" key="6">
    <source>
        <dbReference type="EMBL" id="TQE99879.1"/>
    </source>
</evidence>
<organism evidence="6 7">
    <name type="scientific">Spiribacter salinus</name>
    <dbReference type="NCBI Taxonomy" id="1335746"/>
    <lineage>
        <taxon>Bacteria</taxon>
        <taxon>Pseudomonadati</taxon>
        <taxon>Pseudomonadota</taxon>
        <taxon>Gammaproteobacteria</taxon>
        <taxon>Chromatiales</taxon>
        <taxon>Ectothiorhodospiraceae</taxon>
        <taxon>Spiribacter</taxon>
    </lineage>
</organism>
<dbReference type="GO" id="GO:0003700">
    <property type="term" value="F:DNA-binding transcription factor activity"/>
    <property type="evidence" value="ECO:0007669"/>
    <property type="project" value="TreeGrafter"/>
</dbReference>
<evidence type="ECO:0000256" key="2">
    <source>
        <dbReference type="ARBA" id="ARBA00023125"/>
    </source>
</evidence>
<dbReference type="InterPro" id="IPR050109">
    <property type="entry name" value="HTH-type_TetR-like_transc_reg"/>
</dbReference>
<keyword evidence="1" id="KW-0805">Transcription regulation</keyword>
<dbReference type="Proteomes" id="UP000315400">
    <property type="component" value="Unassembled WGS sequence"/>
</dbReference>
<dbReference type="InterPro" id="IPR039536">
    <property type="entry name" value="TetR_C_Proteobacteria"/>
</dbReference>
<accession>A0A540VSZ3</accession>
<dbReference type="InterPro" id="IPR023772">
    <property type="entry name" value="DNA-bd_HTH_TetR-type_CS"/>
</dbReference>
<dbReference type="AlphaFoldDB" id="A0A540VSZ3"/>
<dbReference type="PROSITE" id="PS01081">
    <property type="entry name" value="HTH_TETR_1"/>
    <property type="match status" value="1"/>
</dbReference>
<evidence type="ECO:0000256" key="1">
    <source>
        <dbReference type="ARBA" id="ARBA00023015"/>
    </source>
</evidence>
<dbReference type="PRINTS" id="PR00455">
    <property type="entry name" value="HTHTETR"/>
</dbReference>
<protein>
    <submittedName>
        <fullName evidence="6">TetR/AcrR family transcriptional regulator</fullName>
    </submittedName>
</protein>
<gene>
    <name evidence="6" type="ORF">FKY71_06270</name>
</gene>
<dbReference type="SUPFAM" id="SSF48498">
    <property type="entry name" value="Tetracyclin repressor-like, C-terminal domain"/>
    <property type="match status" value="1"/>
</dbReference>
<name>A0A540VSZ3_9GAMM</name>
<proteinExistence type="predicted"/>
<reference evidence="6 7" key="1">
    <citation type="submission" date="2019-06" db="EMBL/GenBank/DDBJ databases">
        <title>Metagenome assembled Genome of Spiribacter salinus SL48-SHIP from the microbial mat of Salt Lake 48 (Novosibirsk region, Russia).</title>
        <authorList>
            <person name="Shipova A."/>
            <person name="Rozanov A.S."/>
            <person name="Bryanskaya A.V."/>
            <person name="Peltek S.E."/>
        </authorList>
    </citation>
    <scope>NUCLEOTIDE SEQUENCE [LARGE SCALE GENOMIC DNA]</scope>
    <source>
        <strain evidence="6">SL48-SHIP-2</strain>
    </source>
</reference>
<dbReference type="Pfam" id="PF00440">
    <property type="entry name" value="TetR_N"/>
    <property type="match status" value="1"/>
</dbReference>
<comment type="caution">
    <text evidence="6">The sequence shown here is derived from an EMBL/GenBank/DDBJ whole genome shotgun (WGS) entry which is preliminary data.</text>
</comment>
<dbReference type="PROSITE" id="PS50977">
    <property type="entry name" value="HTH_TETR_2"/>
    <property type="match status" value="1"/>
</dbReference>
<dbReference type="SUPFAM" id="SSF46689">
    <property type="entry name" value="Homeodomain-like"/>
    <property type="match status" value="1"/>
</dbReference>
<dbReference type="EMBL" id="VIFK01000034">
    <property type="protein sequence ID" value="TQE99879.1"/>
    <property type="molecule type" value="Genomic_DNA"/>
</dbReference>
<dbReference type="PANTHER" id="PTHR30055">
    <property type="entry name" value="HTH-TYPE TRANSCRIPTIONAL REGULATOR RUTR"/>
    <property type="match status" value="1"/>
</dbReference>
<feature type="domain" description="HTH tetR-type" evidence="5">
    <location>
        <begin position="17"/>
        <end position="77"/>
    </location>
</feature>
<sequence>MTAPTKLKPITSRSSRGRKFDAVLEGARAVFMRDGFEGASVDDITRAAGVSKATVYSYFPDKREMFTEVTRRECERMAKTTLEEIDFSRAPREVMLRTARNLTRFLLSDFSLQMFRICVAEAERFPDLGHAFYRNGPEMGRNRMVEYIKEAQARGELIESDPDMMAEQFAELCKTRLWTRAVFGVQVTFSDEEIEEVSGEAVETMMARYEA</sequence>
<evidence type="ECO:0000256" key="3">
    <source>
        <dbReference type="ARBA" id="ARBA00023163"/>
    </source>
</evidence>
<dbReference type="FunFam" id="1.10.10.60:FF:000141">
    <property type="entry name" value="TetR family transcriptional regulator"/>
    <property type="match status" value="1"/>
</dbReference>
<dbReference type="InterPro" id="IPR001647">
    <property type="entry name" value="HTH_TetR"/>
</dbReference>
<evidence type="ECO:0000256" key="4">
    <source>
        <dbReference type="PROSITE-ProRule" id="PRU00335"/>
    </source>
</evidence>
<dbReference type="GO" id="GO:0000976">
    <property type="term" value="F:transcription cis-regulatory region binding"/>
    <property type="evidence" value="ECO:0007669"/>
    <property type="project" value="TreeGrafter"/>
</dbReference>
<dbReference type="Pfam" id="PF14246">
    <property type="entry name" value="TetR_C_7"/>
    <property type="match status" value="1"/>
</dbReference>